<organism evidence="2 3">
    <name type="scientific">Goekera deserti</name>
    <dbReference type="NCBI Taxonomy" id="2497753"/>
    <lineage>
        <taxon>Bacteria</taxon>
        <taxon>Bacillati</taxon>
        <taxon>Actinomycetota</taxon>
        <taxon>Actinomycetes</taxon>
        <taxon>Geodermatophilales</taxon>
        <taxon>Geodermatophilaceae</taxon>
        <taxon>Goekera</taxon>
    </lineage>
</organism>
<accession>A0A7K3WF98</accession>
<dbReference type="SUPFAM" id="SSF52266">
    <property type="entry name" value="SGNH hydrolase"/>
    <property type="match status" value="1"/>
</dbReference>
<gene>
    <name evidence="2" type="ORF">G1H19_10140</name>
</gene>
<feature type="region of interest" description="Disordered" evidence="1">
    <location>
        <begin position="21"/>
        <end position="45"/>
    </location>
</feature>
<sequence length="630" mass="67027">MTGTQAQYVGPWLIEPVAGGAALRRSDEESRPGASGPDWDPIDSIPAAGDARRVVVLGESTARGWPFESFGSPTSVLARNLQSAGEFQCIDLAKVGADGRVLLDLAGKLSLLHPDVVVSFAGNNWMMPPATDGRRMDQCADDGLNRRLADALRAGGYRGLKEAATAHAMTAVRAYTEQLVRLHAETGATVVIVVTEYNLSGFAPPPDIQTPVLPGSDLARWHELRRQAQQALASGNARAVARLAAEMIDIDGGCSPVPGWLAGRAAVLAADGRAARLAFEQSRDSVCGLMLRYTPRVTRDVQQLLVDVAAENGFPCVDLRRVLADPDLPDIPDESCFHDYCHLSDTGIERAAAAITDAVLARPAGSTAPGPGLSPVVRAFGHARAAAHLAFQAQPADAVEAHLQAALDLEPGLVPLLRDVRELLSAPVPGWTDPAMARLSEDPQIQPFVGVMTGNPGLTPELWSLRDCLESVLGQSETVASQSQVDLLLPSDPDGHPLPNWTQPWAHHVACSSESVLLFALDGPRDLELTIEFRTPWADPAASVEVGCNSARLAGPEASRSWSTVRLSIAAAQTKQGVNRIRISWPVPRQDTEAAICADADALETGEFPMIVPVFGELYDARIQITGMPA</sequence>
<reference evidence="2 3" key="1">
    <citation type="submission" date="2020-02" db="EMBL/GenBank/DDBJ databases">
        <title>The whole genome sequence of CPCC 205119.</title>
        <authorList>
            <person name="Jiang Z."/>
        </authorList>
    </citation>
    <scope>NUCLEOTIDE SEQUENCE [LARGE SCALE GENOMIC DNA]</scope>
    <source>
        <strain evidence="2 3">CPCC 205119</strain>
    </source>
</reference>
<dbReference type="Proteomes" id="UP000470470">
    <property type="component" value="Unassembled WGS sequence"/>
</dbReference>
<dbReference type="InterPro" id="IPR036514">
    <property type="entry name" value="SGNH_hydro_sf"/>
</dbReference>
<evidence type="ECO:0008006" key="4">
    <source>
        <dbReference type="Google" id="ProtNLM"/>
    </source>
</evidence>
<dbReference type="Gene3D" id="3.40.50.1110">
    <property type="entry name" value="SGNH hydrolase"/>
    <property type="match status" value="1"/>
</dbReference>
<protein>
    <recommendedName>
        <fullName evidence="4">SGNH hydrolase-type esterase domain-containing protein</fullName>
    </recommendedName>
</protein>
<dbReference type="EMBL" id="JAAGWK010000011">
    <property type="protein sequence ID" value="NEL54360.1"/>
    <property type="molecule type" value="Genomic_DNA"/>
</dbReference>
<evidence type="ECO:0000313" key="2">
    <source>
        <dbReference type="EMBL" id="NEL54360.1"/>
    </source>
</evidence>
<dbReference type="AlphaFoldDB" id="A0A7K3WF98"/>
<keyword evidence="3" id="KW-1185">Reference proteome</keyword>
<evidence type="ECO:0000313" key="3">
    <source>
        <dbReference type="Proteomes" id="UP000470470"/>
    </source>
</evidence>
<proteinExistence type="predicted"/>
<dbReference type="RefSeq" id="WP_152727606.1">
    <property type="nucleotide sequence ID" value="NZ_JAABOZ010000001.1"/>
</dbReference>
<name>A0A7K3WF98_9ACTN</name>
<evidence type="ECO:0000256" key="1">
    <source>
        <dbReference type="SAM" id="MobiDB-lite"/>
    </source>
</evidence>
<comment type="caution">
    <text evidence="2">The sequence shown here is derived from an EMBL/GenBank/DDBJ whole genome shotgun (WGS) entry which is preliminary data.</text>
</comment>